<organism evidence="1 2">
    <name type="scientific">Parasponia andersonii</name>
    <name type="common">Sponia andersonii</name>
    <dbReference type="NCBI Taxonomy" id="3476"/>
    <lineage>
        <taxon>Eukaryota</taxon>
        <taxon>Viridiplantae</taxon>
        <taxon>Streptophyta</taxon>
        <taxon>Embryophyta</taxon>
        <taxon>Tracheophyta</taxon>
        <taxon>Spermatophyta</taxon>
        <taxon>Magnoliopsida</taxon>
        <taxon>eudicotyledons</taxon>
        <taxon>Gunneridae</taxon>
        <taxon>Pentapetalae</taxon>
        <taxon>rosids</taxon>
        <taxon>fabids</taxon>
        <taxon>Rosales</taxon>
        <taxon>Cannabaceae</taxon>
        <taxon>Parasponia</taxon>
    </lineage>
</organism>
<name>A0A2P5BWX9_PARAD</name>
<keyword evidence="2" id="KW-1185">Reference proteome</keyword>
<accession>A0A2P5BWX9</accession>
<sequence length="46" mass="5357">MLLEFQILKLPEAISPPGREAVYAYFACKFPDLFINVYEIVRKYGC</sequence>
<dbReference type="InterPro" id="IPR038357">
    <property type="entry name" value="KEN_sf"/>
</dbReference>
<dbReference type="EMBL" id="JXTB01000208">
    <property type="protein sequence ID" value="PON53292.1"/>
    <property type="molecule type" value="Genomic_DNA"/>
</dbReference>
<comment type="caution">
    <text evidence="1">The sequence shown here is derived from an EMBL/GenBank/DDBJ whole genome shotgun (WGS) entry which is preliminary data.</text>
</comment>
<dbReference type="AlphaFoldDB" id="A0A2P5BWX9"/>
<dbReference type="Proteomes" id="UP000237105">
    <property type="component" value="Unassembled WGS sequence"/>
</dbReference>
<dbReference type="Gene3D" id="1.20.1440.180">
    <property type="entry name" value="KEN domain"/>
    <property type="match status" value="1"/>
</dbReference>
<evidence type="ECO:0000313" key="1">
    <source>
        <dbReference type="EMBL" id="PON53292.1"/>
    </source>
</evidence>
<proteinExistence type="predicted"/>
<evidence type="ECO:0000313" key="2">
    <source>
        <dbReference type="Proteomes" id="UP000237105"/>
    </source>
</evidence>
<reference evidence="2" key="1">
    <citation type="submission" date="2016-06" db="EMBL/GenBank/DDBJ databases">
        <title>Parallel loss of symbiosis genes in relatives of nitrogen-fixing non-legume Parasponia.</title>
        <authorList>
            <person name="Van Velzen R."/>
            <person name="Holmer R."/>
            <person name="Bu F."/>
            <person name="Rutten L."/>
            <person name="Van Zeijl A."/>
            <person name="Liu W."/>
            <person name="Santuari L."/>
            <person name="Cao Q."/>
            <person name="Sharma T."/>
            <person name="Shen D."/>
            <person name="Roswanjaya Y."/>
            <person name="Wardhani T."/>
            <person name="Kalhor M.S."/>
            <person name="Jansen J."/>
            <person name="Van den Hoogen J."/>
            <person name="Gungor B."/>
            <person name="Hartog M."/>
            <person name="Hontelez J."/>
            <person name="Verver J."/>
            <person name="Yang W.-C."/>
            <person name="Schijlen E."/>
            <person name="Repin R."/>
            <person name="Schilthuizen M."/>
            <person name="Schranz E."/>
            <person name="Heidstra R."/>
            <person name="Miyata K."/>
            <person name="Fedorova E."/>
            <person name="Kohlen W."/>
            <person name="Bisseling T."/>
            <person name="Smit S."/>
            <person name="Geurts R."/>
        </authorList>
    </citation>
    <scope>NUCLEOTIDE SEQUENCE [LARGE SCALE GENOMIC DNA]</scope>
    <source>
        <strain evidence="2">cv. WU1-14</strain>
    </source>
</reference>
<protein>
    <submittedName>
        <fullName evidence="1">Uncharacterized protein</fullName>
    </submittedName>
</protein>
<gene>
    <name evidence="1" type="ORF">PanWU01x14_202990</name>
</gene>